<sequence>MKKGSTVRVNGKRKLATEQTPLEGQRNRKVEVDENEKRMGRDDGEDKWTSGRSKAGEKMRGRTDQWIRREERAWKGRRKIALACHQRDQLKHDLPKGKERSTPGLNKTTGWLDLKGSTNATLDPVWKFPSPWLRWLRHSLYCLIMTIFFESTPALRSPMKIWWLGG</sequence>
<evidence type="ECO:0000256" key="1">
    <source>
        <dbReference type="SAM" id="MobiDB-lite"/>
    </source>
</evidence>
<keyword evidence="3" id="KW-1185">Reference proteome</keyword>
<evidence type="ECO:0000313" key="2">
    <source>
        <dbReference type="EMBL" id="KAL2872763.1"/>
    </source>
</evidence>
<dbReference type="EMBL" id="JBFXLQ010000001">
    <property type="protein sequence ID" value="KAL2872763.1"/>
    <property type="molecule type" value="Genomic_DNA"/>
</dbReference>
<dbReference type="GeneID" id="98140225"/>
<evidence type="ECO:0000313" key="3">
    <source>
        <dbReference type="Proteomes" id="UP001610432"/>
    </source>
</evidence>
<proteinExistence type="predicted"/>
<feature type="region of interest" description="Disordered" evidence="1">
    <location>
        <begin position="1"/>
        <end position="64"/>
    </location>
</feature>
<name>A0ABR4M824_9EURO</name>
<feature type="compositionally biased region" description="Basic and acidic residues" evidence="1">
    <location>
        <begin position="25"/>
        <end position="64"/>
    </location>
</feature>
<organism evidence="2 3">
    <name type="scientific">Aspergillus lucknowensis</name>
    <dbReference type="NCBI Taxonomy" id="176173"/>
    <lineage>
        <taxon>Eukaryota</taxon>
        <taxon>Fungi</taxon>
        <taxon>Dikarya</taxon>
        <taxon>Ascomycota</taxon>
        <taxon>Pezizomycotina</taxon>
        <taxon>Eurotiomycetes</taxon>
        <taxon>Eurotiomycetidae</taxon>
        <taxon>Eurotiales</taxon>
        <taxon>Aspergillaceae</taxon>
        <taxon>Aspergillus</taxon>
        <taxon>Aspergillus subgen. Nidulantes</taxon>
    </lineage>
</organism>
<comment type="caution">
    <text evidence="2">The sequence shown here is derived from an EMBL/GenBank/DDBJ whole genome shotgun (WGS) entry which is preliminary data.</text>
</comment>
<dbReference type="Proteomes" id="UP001610432">
    <property type="component" value="Unassembled WGS sequence"/>
</dbReference>
<gene>
    <name evidence="2" type="ORF">BJX67DRAFT_17803</name>
</gene>
<dbReference type="RefSeq" id="XP_070891741.1">
    <property type="nucleotide sequence ID" value="XM_071025153.1"/>
</dbReference>
<feature type="compositionally biased region" description="Basic residues" evidence="1">
    <location>
        <begin position="1"/>
        <end position="14"/>
    </location>
</feature>
<reference evidence="2 3" key="1">
    <citation type="submission" date="2024-07" db="EMBL/GenBank/DDBJ databases">
        <title>Section-level genome sequencing and comparative genomics of Aspergillus sections Usti and Cavernicolus.</title>
        <authorList>
            <consortium name="Lawrence Berkeley National Laboratory"/>
            <person name="Nybo J.L."/>
            <person name="Vesth T.C."/>
            <person name="Theobald S."/>
            <person name="Frisvad J.C."/>
            <person name="Larsen T.O."/>
            <person name="Kjaerboelling I."/>
            <person name="Rothschild-Mancinelli K."/>
            <person name="Lyhne E.K."/>
            <person name="Kogle M.E."/>
            <person name="Barry K."/>
            <person name="Clum A."/>
            <person name="Na H."/>
            <person name="Ledsgaard L."/>
            <person name="Lin J."/>
            <person name="Lipzen A."/>
            <person name="Kuo A."/>
            <person name="Riley R."/>
            <person name="Mondo S."/>
            <person name="Labutti K."/>
            <person name="Haridas S."/>
            <person name="Pangalinan J."/>
            <person name="Salamov A.A."/>
            <person name="Simmons B.A."/>
            <person name="Magnuson J.K."/>
            <person name="Chen J."/>
            <person name="Drula E."/>
            <person name="Henrissat B."/>
            <person name="Wiebenga A."/>
            <person name="Lubbers R.J."/>
            <person name="Gomes A.C."/>
            <person name="Macurrencykelacurrency M.R."/>
            <person name="Stajich J."/>
            <person name="Grigoriev I.V."/>
            <person name="Mortensen U.H."/>
            <person name="De Vries R.P."/>
            <person name="Baker S.E."/>
            <person name="Andersen M.R."/>
        </authorList>
    </citation>
    <scope>NUCLEOTIDE SEQUENCE [LARGE SCALE GENOMIC DNA]</scope>
    <source>
        <strain evidence="2 3">CBS 449.75</strain>
    </source>
</reference>
<accession>A0ABR4M824</accession>
<protein>
    <submittedName>
        <fullName evidence="2">Uncharacterized protein</fullName>
    </submittedName>
</protein>